<gene>
    <name evidence="2" type="ORF">GCM10011390_30330</name>
</gene>
<dbReference type="EMBL" id="BMIQ01000004">
    <property type="protein sequence ID" value="GGE09153.1"/>
    <property type="molecule type" value="Genomic_DNA"/>
</dbReference>
<evidence type="ECO:0000259" key="1">
    <source>
        <dbReference type="Pfam" id="PF07811"/>
    </source>
</evidence>
<reference evidence="2" key="2">
    <citation type="submission" date="2020-09" db="EMBL/GenBank/DDBJ databases">
        <authorList>
            <person name="Sun Q."/>
            <person name="Zhou Y."/>
        </authorList>
    </citation>
    <scope>NUCLEOTIDE SEQUENCE</scope>
    <source>
        <strain evidence="2">CGMCC 1.15367</strain>
    </source>
</reference>
<reference evidence="2" key="1">
    <citation type="journal article" date="2014" name="Int. J. Syst. Evol. Microbiol.">
        <title>Complete genome sequence of Corynebacterium casei LMG S-19264T (=DSM 44701T), isolated from a smear-ripened cheese.</title>
        <authorList>
            <consortium name="US DOE Joint Genome Institute (JGI-PGF)"/>
            <person name="Walter F."/>
            <person name="Albersmeier A."/>
            <person name="Kalinowski J."/>
            <person name="Ruckert C."/>
        </authorList>
    </citation>
    <scope>NUCLEOTIDE SEQUENCE</scope>
    <source>
        <strain evidence="2">CGMCC 1.15367</strain>
    </source>
</reference>
<accession>A0A916ZQJ6</accession>
<dbReference type="InterPro" id="IPR012495">
    <property type="entry name" value="TadE-like_dom"/>
</dbReference>
<sequence>MSLRAERRFLADRQGIAAVEFALIAPFLLLLFAGAAELQQGLGAATKVDEITAVVADLVAQESNLSGDDLDAIFSGAKAMLAPYPVGDLKVLVAISDVPANGGKVAWSAASAGAALAGGADVPVTIPAKLRTSGVQIVTVKTTYTLTTVFSRLFGTYALQKSRYTRPRTSDIITYTK</sequence>
<dbReference type="Pfam" id="PF07811">
    <property type="entry name" value="TadE"/>
    <property type="match status" value="1"/>
</dbReference>
<name>A0A916ZQJ6_9HYPH</name>
<evidence type="ECO:0000313" key="2">
    <source>
        <dbReference type="EMBL" id="GGE09153.1"/>
    </source>
</evidence>
<dbReference type="RefSeq" id="WP_188909890.1">
    <property type="nucleotide sequence ID" value="NZ_BMIQ01000004.1"/>
</dbReference>
<dbReference type="Proteomes" id="UP000644699">
    <property type="component" value="Unassembled WGS sequence"/>
</dbReference>
<feature type="domain" description="TadE-like" evidence="1">
    <location>
        <begin position="15"/>
        <end position="39"/>
    </location>
</feature>
<keyword evidence="3" id="KW-1185">Reference proteome</keyword>
<comment type="caution">
    <text evidence="2">The sequence shown here is derived from an EMBL/GenBank/DDBJ whole genome shotgun (WGS) entry which is preliminary data.</text>
</comment>
<proteinExistence type="predicted"/>
<protein>
    <recommendedName>
        <fullName evidence="1">TadE-like domain-containing protein</fullName>
    </recommendedName>
</protein>
<dbReference type="AlphaFoldDB" id="A0A916ZQJ6"/>
<organism evidence="2 3">
    <name type="scientific">Aureimonas endophytica</name>
    <dbReference type="NCBI Taxonomy" id="2027858"/>
    <lineage>
        <taxon>Bacteria</taxon>
        <taxon>Pseudomonadati</taxon>
        <taxon>Pseudomonadota</taxon>
        <taxon>Alphaproteobacteria</taxon>
        <taxon>Hyphomicrobiales</taxon>
        <taxon>Aurantimonadaceae</taxon>
        <taxon>Aureimonas</taxon>
    </lineage>
</organism>
<evidence type="ECO:0000313" key="3">
    <source>
        <dbReference type="Proteomes" id="UP000644699"/>
    </source>
</evidence>